<dbReference type="OrthoDB" id="10264449at2759"/>
<name>A0A225AJA6_TALAT</name>
<dbReference type="AlphaFoldDB" id="A0A225AJA6"/>
<evidence type="ECO:0000256" key="4">
    <source>
        <dbReference type="ARBA" id="ARBA00023125"/>
    </source>
</evidence>
<dbReference type="Proteomes" id="UP000214365">
    <property type="component" value="Unassembled WGS sequence"/>
</dbReference>
<dbReference type="GO" id="GO:0046872">
    <property type="term" value="F:metal ion binding"/>
    <property type="evidence" value="ECO:0007669"/>
    <property type="project" value="UniProtKB-KW"/>
</dbReference>
<sequence>MVLTLTGQALGRGIFSPFQQHLLDSPGCDGTGIVDPDSDCKGDGIVPNPSHGDRDRDGFQFENPSLDCEYASQPYIWDSFKDLEKDMSKLFTVIHKNVSFTINGHHPVSGHYHDLMHFYVNALRRVSVCLSEHQDKFRILPQAIHGGCNNPWSVQEVRFLGQMNSGDIFDVINVWVTRWHKGQMVEIRTFTDSAPVIEVLQKNEIWWNSSTWTDHTQFIPGPSGMPDLSLLEGLMRYPDGSRYED</sequence>
<comment type="caution">
    <text evidence="7">The sequence shown here is derived from an EMBL/GenBank/DDBJ whole genome shotgun (WGS) entry which is preliminary data.</text>
</comment>
<keyword evidence="8" id="KW-1185">Reference proteome</keyword>
<dbReference type="PANTHER" id="PTHR31779">
    <property type="entry name" value="2-NITROPROPANE DIOXYGENASE FAMILY, PUTATIVE (AFU_ORTHOLOGUE AFUA_2G17430)-RELATED"/>
    <property type="match status" value="1"/>
</dbReference>
<dbReference type="InterPro" id="IPR032710">
    <property type="entry name" value="NTF2-like_dom_sf"/>
</dbReference>
<evidence type="ECO:0000256" key="1">
    <source>
        <dbReference type="ARBA" id="ARBA00022723"/>
    </source>
</evidence>
<keyword evidence="2" id="KW-0862">Zinc</keyword>
<dbReference type="PANTHER" id="PTHR31779:SF6">
    <property type="entry name" value="SNOAL-LIKE DOMAIN-CONTAINING PROTEIN"/>
    <property type="match status" value="1"/>
</dbReference>
<gene>
    <name evidence="7" type="ORF">UA08_07380</name>
</gene>
<accession>A0A225AJA6</accession>
<reference evidence="7 8" key="1">
    <citation type="submission" date="2015-06" db="EMBL/GenBank/DDBJ databases">
        <title>Talaromyces atroroseus IBT 11181 draft genome.</title>
        <authorList>
            <person name="Rasmussen K.B."/>
            <person name="Rasmussen S."/>
            <person name="Petersen B."/>
            <person name="Sicheritz-Ponten T."/>
            <person name="Mortensen U.H."/>
            <person name="Thrane U."/>
        </authorList>
    </citation>
    <scope>NUCLEOTIDE SEQUENCE [LARGE SCALE GENOMIC DNA]</scope>
    <source>
        <strain evidence="7 8">IBT 11181</strain>
    </source>
</reference>
<protein>
    <submittedName>
        <fullName evidence="7">Uncharacterized protein</fullName>
    </submittedName>
</protein>
<dbReference type="Gene3D" id="3.10.450.50">
    <property type="match status" value="1"/>
</dbReference>
<evidence type="ECO:0000256" key="5">
    <source>
        <dbReference type="ARBA" id="ARBA00023163"/>
    </source>
</evidence>
<keyword evidence="3" id="KW-0805">Transcription regulation</keyword>
<organism evidence="7 8">
    <name type="scientific">Talaromyces atroroseus</name>
    <dbReference type="NCBI Taxonomy" id="1441469"/>
    <lineage>
        <taxon>Eukaryota</taxon>
        <taxon>Fungi</taxon>
        <taxon>Dikarya</taxon>
        <taxon>Ascomycota</taxon>
        <taxon>Pezizomycotina</taxon>
        <taxon>Eurotiomycetes</taxon>
        <taxon>Eurotiomycetidae</taxon>
        <taxon>Eurotiales</taxon>
        <taxon>Trichocomaceae</taxon>
        <taxon>Talaromyces</taxon>
        <taxon>Talaromyces sect. Trachyspermi</taxon>
    </lineage>
</organism>
<dbReference type="GO" id="GO:0003700">
    <property type="term" value="F:DNA-binding transcription factor activity"/>
    <property type="evidence" value="ECO:0007669"/>
    <property type="project" value="TreeGrafter"/>
</dbReference>
<evidence type="ECO:0000256" key="3">
    <source>
        <dbReference type="ARBA" id="ARBA00023015"/>
    </source>
</evidence>
<keyword evidence="5" id="KW-0804">Transcription</keyword>
<evidence type="ECO:0000256" key="2">
    <source>
        <dbReference type="ARBA" id="ARBA00022833"/>
    </source>
</evidence>
<keyword evidence="4" id="KW-0238">DNA-binding</keyword>
<keyword evidence="6" id="KW-0539">Nucleus</keyword>
<keyword evidence="1" id="KW-0479">Metal-binding</keyword>
<dbReference type="RefSeq" id="XP_020117349.1">
    <property type="nucleotide sequence ID" value="XM_020262663.1"/>
</dbReference>
<dbReference type="InterPro" id="IPR052478">
    <property type="entry name" value="Metabolite_Synth_Reg"/>
</dbReference>
<evidence type="ECO:0000313" key="7">
    <source>
        <dbReference type="EMBL" id="OKL57228.1"/>
    </source>
</evidence>
<dbReference type="EMBL" id="LFMY01000012">
    <property type="protein sequence ID" value="OKL57228.1"/>
    <property type="molecule type" value="Genomic_DNA"/>
</dbReference>
<dbReference type="GO" id="GO:0009410">
    <property type="term" value="P:response to xenobiotic stimulus"/>
    <property type="evidence" value="ECO:0007669"/>
    <property type="project" value="TreeGrafter"/>
</dbReference>
<dbReference type="STRING" id="1441469.A0A225AJA6"/>
<evidence type="ECO:0000313" key="8">
    <source>
        <dbReference type="Proteomes" id="UP000214365"/>
    </source>
</evidence>
<dbReference type="GO" id="GO:0003677">
    <property type="term" value="F:DNA binding"/>
    <property type="evidence" value="ECO:0007669"/>
    <property type="project" value="UniProtKB-KW"/>
</dbReference>
<evidence type="ECO:0000256" key="6">
    <source>
        <dbReference type="ARBA" id="ARBA00023242"/>
    </source>
</evidence>
<proteinExistence type="predicted"/>
<dbReference type="GeneID" id="31007136"/>
<dbReference type="SUPFAM" id="SSF54427">
    <property type="entry name" value="NTF2-like"/>
    <property type="match status" value="1"/>
</dbReference>